<dbReference type="EMBL" id="CACSIO010000012">
    <property type="protein sequence ID" value="CAA0104441.1"/>
    <property type="molecule type" value="Genomic_DNA"/>
</dbReference>
<organism evidence="1 2">
    <name type="scientific">BD1-7 clade bacterium</name>
    <dbReference type="NCBI Taxonomy" id="2029982"/>
    <lineage>
        <taxon>Bacteria</taxon>
        <taxon>Pseudomonadati</taxon>
        <taxon>Pseudomonadota</taxon>
        <taxon>Gammaproteobacteria</taxon>
        <taxon>Cellvibrionales</taxon>
        <taxon>Spongiibacteraceae</taxon>
        <taxon>BD1-7 clade</taxon>
    </lineage>
</organism>
<protein>
    <recommendedName>
        <fullName evidence="3">Outer membrane protein beta-barrel domain-containing protein</fullName>
    </recommendedName>
</protein>
<name>A0A5S9PL09_9GAMM</name>
<sequence>MAINRFVIPACFALFCGPGGVSLSQAEEKHHANHDFQFNVNTEYLAQGDFSVLHSGLAGVEFQYNFLHANDWHLFVKGGYQYGFGSDTVGLDIFTADFGAQYDLVSFWCMDLLAEASVGAAYSIESFENRFINGTVEHSFSELDPRGSAGLGIGFAERFQTKFIATQTGSKATSVGLSFSVSF</sequence>
<dbReference type="Proteomes" id="UP000441399">
    <property type="component" value="Unassembled WGS sequence"/>
</dbReference>
<evidence type="ECO:0008006" key="3">
    <source>
        <dbReference type="Google" id="ProtNLM"/>
    </source>
</evidence>
<evidence type="ECO:0000313" key="2">
    <source>
        <dbReference type="Proteomes" id="UP000441399"/>
    </source>
</evidence>
<accession>A0A5S9PL09</accession>
<gene>
    <name evidence="1" type="ORF">OPDIPICF_00850</name>
</gene>
<proteinExistence type="predicted"/>
<dbReference type="AlphaFoldDB" id="A0A5S9PL09"/>
<reference evidence="1 2" key="1">
    <citation type="submission" date="2019-11" db="EMBL/GenBank/DDBJ databases">
        <authorList>
            <person name="Holert J."/>
        </authorList>
    </citation>
    <scope>NUCLEOTIDE SEQUENCE [LARGE SCALE GENOMIC DNA]</scope>
    <source>
        <strain evidence="1">SB11_3</strain>
    </source>
</reference>
<evidence type="ECO:0000313" key="1">
    <source>
        <dbReference type="EMBL" id="CAA0104441.1"/>
    </source>
</evidence>
<keyword evidence="2" id="KW-1185">Reference proteome</keyword>